<dbReference type="InterPro" id="IPR042383">
    <property type="entry name" value="FSBP"/>
</dbReference>
<evidence type="ECO:0000313" key="4">
    <source>
        <dbReference type="Proteomes" id="UP000812440"/>
    </source>
</evidence>
<proteinExistence type="predicted"/>
<evidence type="ECO:0000256" key="1">
    <source>
        <dbReference type="SAM" id="Coils"/>
    </source>
</evidence>
<dbReference type="PANTHER" id="PTHR15386:SF0">
    <property type="entry name" value="FIBRINOGEN SILENCER-BINDING PROTEIN"/>
    <property type="match status" value="1"/>
</dbReference>
<dbReference type="Proteomes" id="UP000812440">
    <property type="component" value="Chromosome 6"/>
</dbReference>
<evidence type="ECO:0000313" key="3">
    <source>
        <dbReference type="EMBL" id="KAG8441821.1"/>
    </source>
</evidence>
<dbReference type="PANTHER" id="PTHR15386">
    <property type="entry name" value="FIBRINOGEN SILENCER-BINDING PROTEIN"/>
    <property type="match status" value="1"/>
</dbReference>
<reference evidence="3" key="1">
    <citation type="thesis" date="2020" institute="ProQuest LLC" country="789 East Eisenhower Parkway, Ann Arbor, MI, USA">
        <title>Comparative Genomics and Chromosome Evolution.</title>
        <authorList>
            <person name="Mudd A.B."/>
        </authorList>
    </citation>
    <scope>NUCLEOTIDE SEQUENCE</scope>
    <source>
        <strain evidence="3">Female2</strain>
        <tissue evidence="3">Blood</tissue>
    </source>
</reference>
<dbReference type="EMBL" id="JAACNH010000005">
    <property type="protein sequence ID" value="KAG8441821.1"/>
    <property type="molecule type" value="Genomic_DNA"/>
</dbReference>
<comment type="caution">
    <text evidence="3">The sequence shown here is derived from an EMBL/GenBank/DDBJ whole genome shotgun (WGS) entry which is preliminary data.</text>
</comment>
<dbReference type="OrthoDB" id="9890814at2759"/>
<dbReference type="Pfam" id="PF13873">
    <property type="entry name" value="Myb_DNA-bind_5"/>
    <property type="match status" value="1"/>
</dbReference>
<accession>A0A8T2JGW0</accession>
<gene>
    <name evidence="3" type="ORF">GDO86_010847</name>
</gene>
<dbReference type="AlphaFoldDB" id="A0A8T2JGW0"/>
<name>A0A8T2JGW0_9PIPI</name>
<protein>
    <recommendedName>
        <fullName evidence="2">Myb/SANT-like DNA-binding domain-containing protein</fullName>
    </recommendedName>
</protein>
<evidence type="ECO:0000259" key="2">
    <source>
        <dbReference type="Pfam" id="PF13873"/>
    </source>
</evidence>
<organism evidence="3 4">
    <name type="scientific">Hymenochirus boettgeri</name>
    <name type="common">Congo dwarf clawed frog</name>
    <dbReference type="NCBI Taxonomy" id="247094"/>
    <lineage>
        <taxon>Eukaryota</taxon>
        <taxon>Metazoa</taxon>
        <taxon>Chordata</taxon>
        <taxon>Craniata</taxon>
        <taxon>Vertebrata</taxon>
        <taxon>Euteleostomi</taxon>
        <taxon>Amphibia</taxon>
        <taxon>Batrachia</taxon>
        <taxon>Anura</taxon>
        <taxon>Pipoidea</taxon>
        <taxon>Pipidae</taxon>
        <taxon>Pipinae</taxon>
        <taxon>Hymenochirus</taxon>
    </lineage>
</organism>
<feature type="domain" description="Myb/SANT-like DNA-binding" evidence="2">
    <location>
        <begin position="6"/>
        <end position="85"/>
    </location>
</feature>
<feature type="coiled-coil region" evidence="1">
    <location>
        <begin position="265"/>
        <end position="292"/>
    </location>
</feature>
<sequence length="304" mass="34896">MVGKARSSNFTVFEKLDLLKLVKPYIGVLEEHTNKHSVIIEKNNCWEIIAEKYNAMGTGRPPRTAQGLRTLYKRLKEYGKQELMQCKTSQADYQTTVSEATKKLVEIIPQFGNMCFGRDISDIQSEPVDTEVNIGINPQQIPLQDQLVAVTVQLDQEEEEEEEEEDVKPPPALLIEPPPITRNAQHEDHEFLEDLEGSLSPSLSSVDMRLSLSPPVPRIEECFSHSGDRFRTTCGCNPNNQDMVKKEHQIILSNQRQYGLYIKEKREGLKRRQQLEEELLKAKIKVEKLKAMKLRHVLPEYSNL</sequence>
<dbReference type="InterPro" id="IPR028002">
    <property type="entry name" value="Myb_DNA-bind_5"/>
</dbReference>
<keyword evidence="4" id="KW-1185">Reference proteome</keyword>
<keyword evidence="1" id="KW-0175">Coiled coil</keyword>